<dbReference type="PANTHER" id="PTHR10584">
    <property type="entry name" value="SUGAR KINASE"/>
    <property type="match status" value="1"/>
</dbReference>
<evidence type="ECO:0000256" key="3">
    <source>
        <dbReference type="ARBA" id="ARBA00010688"/>
    </source>
</evidence>
<dbReference type="GO" id="GO:0004747">
    <property type="term" value="F:ribokinase activity"/>
    <property type="evidence" value="ECO:0007669"/>
    <property type="project" value="UniProtKB-EC"/>
</dbReference>
<dbReference type="Gene3D" id="3.40.50.1360">
    <property type="match status" value="1"/>
</dbReference>
<keyword evidence="9" id="KW-0547">Nucleotide-binding</keyword>
<dbReference type="Pfam" id="PF00294">
    <property type="entry name" value="PfkB"/>
    <property type="match status" value="1"/>
</dbReference>
<keyword evidence="11" id="KW-0067">ATP-binding</keyword>
<evidence type="ECO:0000256" key="7">
    <source>
        <dbReference type="ARBA" id="ARBA00022679"/>
    </source>
</evidence>
<dbReference type="GO" id="GO:0019303">
    <property type="term" value="P:D-ribose catabolic process"/>
    <property type="evidence" value="ECO:0007669"/>
    <property type="project" value="UniProtKB-UniPathway"/>
</dbReference>
<evidence type="ECO:0000256" key="16">
    <source>
        <dbReference type="RuleBase" id="RU003704"/>
    </source>
</evidence>
<keyword evidence="12" id="KW-0460">Magnesium</keyword>
<feature type="domain" description="Carbohydrate kinase PfkB" evidence="18">
    <location>
        <begin position="108"/>
        <end position="398"/>
    </location>
</feature>
<dbReference type="UniPathway" id="UPA00115">
    <property type="reaction ID" value="UER00412"/>
</dbReference>
<feature type="non-terminal residue" evidence="19">
    <location>
        <position position="1"/>
    </location>
</feature>
<reference evidence="19" key="1">
    <citation type="submission" date="2021-11" db="EMBL/GenBank/DDBJ databases">
        <authorList>
            <consortium name="Genoscope - CEA"/>
            <person name="William W."/>
        </authorList>
    </citation>
    <scope>NUCLEOTIDE SEQUENCE</scope>
</reference>
<comment type="similarity">
    <text evidence="3 16">Belongs to the carbohydrate kinase PfkB family.</text>
</comment>
<evidence type="ECO:0000256" key="12">
    <source>
        <dbReference type="ARBA" id="ARBA00022842"/>
    </source>
</evidence>
<keyword evidence="20" id="KW-1185">Reference proteome</keyword>
<keyword evidence="14" id="KW-0413">Isomerase</keyword>
<dbReference type="InterPro" id="IPR011877">
    <property type="entry name" value="Ribokinase"/>
</dbReference>
<dbReference type="NCBIfam" id="TIGR00021">
    <property type="entry name" value="rpiA"/>
    <property type="match status" value="1"/>
</dbReference>
<dbReference type="GO" id="GO:0046872">
    <property type="term" value="F:metal ion binding"/>
    <property type="evidence" value="ECO:0007669"/>
    <property type="project" value="UniProtKB-KW"/>
</dbReference>
<dbReference type="AlphaFoldDB" id="A0A8J2SMY7"/>
<dbReference type="InterPro" id="IPR029056">
    <property type="entry name" value="Ribokinase-like"/>
</dbReference>
<dbReference type="CDD" id="cd01174">
    <property type="entry name" value="ribokinase"/>
    <property type="match status" value="1"/>
</dbReference>
<dbReference type="CDD" id="cd01398">
    <property type="entry name" value="RPI_A"/>
    <property type="match status" value="1"/>
</dbReference>
<keyword evidence="8" id="KW-0479">Metal-binding</keyword>
<dbReference type="InterPro" id="IPR002139">
    <property type="entry name" value="Ribo/fructo_kinase"/>
</dbReference>
<evidence type="ECO:0000256" key="10">
    <source>
        <dbReference type="ARBA" id="ARBA00022777"/>
    </source>
</evidence>
<gene>
    <name evidence="19" type="ORF">PECAL_4P06230</name>
</gene>
<evidence type="ECO:0000256" key="11">
    <source>
        <dbReference type="ARBA" id="ARBA00022840"/>
    </source>
</evidence>
<dbReference type="GO" id="GO:0009052">
    <property type="term" value="P:pentose-phosphate shunt, non-oxidative branch"/>
    <property type="evidence" value="ECO:0007669"/>
    <property type="project" value="InterPro"/>
</dbReference>
<dbReference type="GO" id="GO:0005524">
    <property type="term" value="F:ATP binding"/>
    <property type="evidence" value="ECO:0007669"/>
    <property type="project" value="UniProtKB-KW"/>
</dbReference>
<organism evidence="19 20">
    <name type="scientific">Pelagomonas calceolata</name>
    <dbReference type="NCBI Taxonomy" id="35677"/>
    <lineage>
        <taxon>Eukaryota</taxon>
        <taxon>Sar</taxon>
        <taxon>Stramenopiles</taxon>
        <taxon>Ochrophyta</taxon>
        <taxon>Pelagophyceae</taxon>
        <taxon>Pelagomonadales</taxon>
        <taxon>Pelagomonadaceae</taxon>
        <taxon>Pelagomonas</taxon>
    </lineage>
</organism>
<dbReference type="Gene3D" id="3.30.70.260">
    <property type="match status" value="1"/>
</dbReference>
<evidence type="ECO:0000256" key="4">
    <source>
        <dbReference type="ARBA" id="ARBA00011959"/>
    </source>
</evidence>
<evidence type="ECO:0000313" key="19">
    <source>
        <dbReference type="EMBL" id="CAH0373428.1"/>
    </source>
</evidence>
<dbReference type="PROSITE" id="PS00584">
    <property type="entry name" value="PFKB_KINASES_2"/>
    <property type="match status" value="1"/>
</dbReference>
<evidence type="ECO:0000256" key="8">
    <source>
        <dbReference type="ARBA" id="ARBA00022723"/>
    </source>
</evidence>
<keyword evidence="13" id="KW-0630">Potassium</keyword>
<evidence type="ECO:0000313" key="20">
    <source>
        <dbReference type="Proteomes" id="UP000789595"/>
    </source>
</evidence>
<evidence type="ECO:0000256" key="13">
    <source>
        <dbReference type="ARBA" id="ARBA00022958"/>
    </source>
</evidence>
<keyword evidence="15" id="KW-0119">Carbohydrate metabolism</keyword>
<dbReference type="InterPro" id="IPR004788">
    <property type="entry name" value="Ribose5P_isomerase_type_A"/>
</dbReference>
<evidence type="ECO:0000256" key="17">
    <source>
        <dbReference type="SAM" id="MobiDB-lite"/>
    </source>
</evidence>
<dbReference type="GO" id="GO:0005829">
    <property type="term" value="C:cytosol"/>
    <property type="evidence" value="ECO:0007669"/>
    <property type="project" value="TreeGrafter"/>
</dbReference>
<evidence type="ECO:0000256" key="5">
    <source>
        <dbReference type="ARBA" id="ARBA00012035"/>
    </source>
</evidence>
<dbReference type="Proteomes" id="UP000789595">
    <property type="component" value="Unassembled WGS sequence"/>
</dbReference>
<dbReference type="OrthoDB" id="1555531at2759"/>
<sequence>TRAQQSRCEHLWLQALHRLVSYRTLASSQSKKSSRWATGTGSVANFIYKHAVDAQQATCCRQIAAHQRTQLQPLWELSRCRQSSRIRRHSQKQPKRSRTPVAPHKMAVVVVGSANVDLVVNSPRFPKPGETLIGSRFEQLFGGKGANQAAAAALLGSPVRVVMRVGRDDLGQATRKNFERLGIDANRVVDTRDAATGVALITVDSNGENTIVVASGANAKLTPEDVAETVFDGASVILTQLEVPVSTNIAALRKAKARKVLTVFNAAPAPTSPLPDEIWKLCDVLCVNEPELQLLTGRKVENDSEACGELLKRGVGAVLLTRGRRGCLLVREQGSISCSVPEALQSTPVDTTGAGDAFLGALAHLVASGSTLEAALPGAVEVASTSVRRRGAQASYPTAADLGWAKRPPAPPSPTRFGDSRRPSVAGALAAATEAVDKFVASGSVVGIGCGSTVDHCVQLIAERLASGALRDVTAMATSEATERRLREFGIPLLPPDSDKAVDVALTGCDGVSSSKDVVKGGKGAMLREKLVRAAASRWVVICDECKRSEGLGVDFPVPVEVAPAFHQRTLRRLAKLTGADARLRLGLAPAGRPGSDMSGKPFVTDNGNYVVDLFFSEPLGDVWLMASQLDACPGAVEHGLFPASMRPDDPVVLVGGSDGGVERME</sequence>
<keyword evidence="7 16" id="KW-0808">Transferase</keyword>
<dbReference type="Gene3D" id="3.40.1190.20">
    <property type="match status" value="1"/>
</dbReference>
<evidence type="ECO:0000256" key="9">
    <source>
        <dbReference type="ARBA" id="ARBA00022741"/>
    </source>
</evidence>
<dbReference type="SUPFAM" id="SSF53613">
    <property type="entry name" value="Ribokinase-like"/>
    <property type="match status" value="1"/>
</dbReference>
<evidence type="ECO:0000256" key="14">
    <source>
        <dbReference type="ARBA" id="ARBA00023235"/>
    </source>
</evidence>
<dbReference type="SUPFAM" id="SSF100950">
    <property type="entry name" value="NagB/RpiA/CoA transferase-like"/>
    <property type="match status" value="1"/>
</dbReference>
<dbReference type="HAMAP" id="MF_01987">
    <property type="entry name" value="Ribokinase"/>
    <property type="match status" value="1"/>
</dbReference>
<comment type="pathway">
    <text evidence="1">Carbohydrate degradation; pentose phosphate pathway; D-ribose 5-phosphate from D-ribulose 5-phosphate (non-oxidative stage): step 1/1.</text>
</comment>
<accession>A0A8J2SMY7</accession>
<feature type="region of interest" description="Disordered" evidence="17">
    <location>
        <begin position="398"/>
        <end position="422"/>
    </location>
</feature>
<dbReference type="InterPro" id="IPR037171">
    <property type="entry name" value="NagB/RpiA_transferase-like"/>
</dbReference>
<proteinExistence type="inferred from homology"/>
<evidence type="ECO:0000259" key="18">
    <source>
        <dbReference type="Pfam" id="PF00294"/>
    </source>
</evidence>
<dbReference type="SUPFAM" id="SSF75445">
    <property type="entry name" value="D-ribose-5-phosphate isomerase (RpiA), lid domain"/>
    <property type="match status" value="1"/>
</dbReference>
<dbReference type="Pfam" id="PF06026">
    <property type="entry name" value="Rib_5-P_isom_A"/>
    <property type="match status" value="1"/>
</dbReference>
<dbReference type="UniPathway" id="UPA00916">
    <property type="reaction ID" value="UER00889"/>
</dbReference>
<dbReference type="InterPro" id="IPR011611">
    <property type="entry name" value="PfkB_dom"/>
</dbReference>
<dbReference type="PANTHER" id="PTHR10584:SF166">
    <property type="entry name" value="RIBOKINASE"/>
    <property type="match status" value="1"/>
</dbReference>
<comment type="similarity">
    <text evidence="2">Belongs to the ribose 5-phosphate isomerase family.</text>
</comment>
<evidence type="ECO:0000256" key="6">
    <source>
        <dbReference type="ARBA" id="ARBA00016943"/>
    </source>
</evidence>
<evidence type="ECO:0000256" key="2">
    <source>
        <dbReference type="ARBA" id="ARBA00008088"/>
    </source>
</evidence>
<dbReference type="EC" id="2.7.1.15" evidence="5"/>
<dbReference type="GO" id="GO:0004751">
    <property type="term" value="F:ribose-5-phosphate isomerase activity"/>
    <property type="evidence" value="ECO:0007669"/>
    <property type="project" value="UniProtKB-EC"/>
</dbReference>
<dbReference type="PRINTS" id="PR00990">
    <property type="entry name" value="RIBOKINASE"/>
</dbReference>
<evidence type="ECO:0000256" key="15">
    <source>
        <dbReference type="ARBA" id="ARBA00023277"/>
    </source>
</evidence>
<comment type="caution">
    <text evidence="19">The sequence shown here is derived from an EMBL/GenBank/DDBJ whole genome shotgun (WGS) entry which is preliminary data.</text>
</comment>
<keyword evidence="10 16" id="KW-0418">Kinase</keyword>
<name>A0A8J2SMY7_9STRA</name>
<dbReference type="EC" id="5.3.1.6" evidence="4"/>
<evidence type="ECO:0000256" key="1">
    <source>
        <dbReference type="ARBA" id="ARBA00004988"/>
    </source>
</evidence>
<protein>
    <recommendedName>
        <fullName evidence="6">Ribokinase</fullName>
        <ecNumber evidence="5">2.7.1.15</ecNumber>
        <ecNumber evidence="4">5.3.1.6</ecNumber>
    </recommendedName>
</protein>
<dbReference type="EMBL" id="CAKKNE010000004">
    <property type="protein sequence ID" value="CAH0373428.1"/>
    <property type="molecule type" value="Genomic_DNA"/>
</dbReference>
<dbReference type="InterPro" id="IPR002173">
    <property type="entry name" value="Carboh/pur_kinase_PfkB_CS"/>
</dbReference>